<dbReference type="SUPFAM" id="SSF82199">
    <property type="entry name" value="SET domain"/>
    <property type="match status" value="1"/>
</dbReference>
<evidence type="ECO:0000256" key="1">
    <source>
        <dbReference type="SAM" id="MobiDB-lite"/>
    </source>
</evidence>
<dbReference type="GO" id="GO:0005634">
    <property type="term" value="C:nucleus"/>
    <property type="evidence" value="ECO:0007669"/>
    <property type="project" value="TreeGrafter"/>
</dbReference>
<feature type="region of interest" description="Disordered" evidence="1">
    <location>
        <begin position="328"/>
        <end position="357"/>
    </location>
</feature>
<organism evidence="2 3">
    <name type="scientific">Pterulicium gracile</name>
    <dbReference type="NCBI Taxonomy" id="1884261"/>
    <lineage>
        <taxon>Eukaryota</taxon>
        <taxon>Fungi</taxon>
        <taxon>Dikarya</taxon>
        <taxon>Basidiomycota</taxon>
        <taxon>Agaricomycotina</taxon>
        <taxon>Agaricomycetes</taxon>
        <taxon>Agaricomycetidae</taxon>
        <taxon>Agaricales</taxon>
        <taxon>Pleurotineae</taxon>
        <taxon>Pterulaceae</taxon>
        <taxon>Pterulicium</taxon>
    </lineage>
</organism>
<reference evidence="2 3" key="1">
    <citation type="journal article" date="2019" name="Nat. Ecol. Evol.">
        <title>Megaphylogeny resolves global patterns of mushroom evolution.</title>
        <authorList>
            <person name="Varga T."/>
            <person name="Krizsan K."/>
            <person name="Foldi C."/>
            <person name="Dima B."/>
            <person name="Sanchez-Garcia M."/>
            <person name="Sanchez-Ramirez S."/>
            <person name="Szollosi G.J."/>
            <person name="Szarkandi J.G."/>
            <person name="Papp V."/>
            <person name="Albert L."/>
            <person name="Andreopoulos W."/>
            <person name="Angelini C."/>
            <person name="Antonin V."/>
            <person name="Barry K.W."/>
            <person name="Bougher N.L."/>
            <person name="Buchanan P."/>
            <person name="Buyck B."/>
            <person name="Bense V."/>
            <person name="Catcheside P."/>
            <person name="Chovatia M."/>
            <person name="Cooper J."/>
            <person name="Damon W."/>
            <person name="Desjardin D."/>
            <person name="Finy P."/>
            <person name="Geml J."/>
            <person name="Haridas S."/>
            <person name="Hughes K."/>
            <person name="Justo A."/>
            <person name="Karasinski D."/>
            <person name="Kautmanova I."/>
            <person name="Kiss B."/>
            <person name="Kocsube S."/>
            <person name="Kotiranta H."/>
            <person name="LaButti K.M."/>
            <person name="Lechner B.E."/>
            <person name="Liimatainen K."/>
            <person name="Lipzen A."/>
            <person name="Lukacs Z."/>
            <person name="Mihaltcheva S."/>
            <person name="Morgado L.N."/>
            <person name="Niskanen T."/>
            <person name="Noordeloos M.E."/>
            <person name="Ohm R.A."/>
            <person name="Ortiz-Santana B."/>
            <person name="Ovrebo C."/>
            <person name="Racz N."/>
            <person name="Riley R."/>
            <person name="Savchenko A."/>
            <person name="Shiryaev A."/>
            <person name="Soop K."/>
            <person name="Spirin V."/>
            <person name="Szebenyi C."/>
            <person name="Tomsovsky M."/>
            <person name="Tulloss R.E."/>
            <person name="Uehling J."/>
            <person name="Grigoriev I.V."/>
            <person name="Vagvolgyi C."/>
            <person name="Papp T."/>
            <person name="Martin F.M."/>
            <person name="Miettinen O."/>
            <person name="Hibbett D.S."/>
            <person name="Nagy L.G."/>
        </authorList>
    </citation>
    <scope>NUCLEOTIDE SEQUENCE [LARGE SCALE GENOMIC DNA]</scope>
    <source>
        <strain evidence="2 3">CBS 309.79</strain>
    </source>
</reference>
<dbReference type="STRING" id="1884261.A0A5C3Q5Z2"/>
<dbReference type="Proteomes" id="UP000305067">
    <property type="component" value="Unassembled WGS sequence"/>
</dbReference>
<protein>
    <submittedName>
        <fullName evidence="2">SET domain-containing protein</fullName>
    </submittedName>
</protein>
<dbReference type="InterPro" id="IPR050600">
    <property type="entry name" value="SETD3_SETD6_MTase"/>
</dbReference>
<evidence type="ECO:0000313" key="3">
    <source>
        <dbReference type="Proteomes" id="UP000305067"/>
    </source>
</evidence>
<dbReference type="PANTHER" id="PTHR13271:SF147">
    <property type="entry name" value="PROTEIN-LYSINE N-METHYLTRANSFERASE EFM1-RELATED"/>
    <property type="match status" value="1"/>
</dbReference>
<gene>
    <name evidence="2" type="ORF">BDV98DRAFT_574231</name>
</gene>
<sequence length="442" mass="47864">MSVDAFLAWFRANGGTFHASAEFTPVPSGYSILANAGIPADATVVSCPFSLAITPQVAKKSLVKLLNGEKALEGWSERQLLCVYLCFHGIVPADTHAEHDLAHKPYLDTLPSQDKLTTALHFTEGELDQFRGSNLYGAAVDREQSWKAEWEACRGAVAQVNEEWGKAFTWDAYLTTSTYLSSRAFPSTVLSSTPTLQSAPDSHPVLLPGIDSLNHARATPVSWVVSTTSSPPDSSASSQISKESISIVLHRPTRSGGELVNNYGGKPNSELVLGYGFSLPSNPEDTIVLAIGDPREADAGPGKPTRRKWEVGRDARGAEDVWEVVLGKVKGASQGQNGRQDKGNEEDKPPEDEEEAATPAYEDKLEAAQMLADMVETLLDRLPSDKAGAKRAAAMRPEVAQMLHDYIAGQRDILESLLKFAMQKETEAVEEAREAGVELVFE</sequence>
<evidence type="ECO:0000313" key="2">
    <source>
        <dbReference type="EMBL" id="TFK97544.1"/>
    </source>
</evidence>
<dbReference type="PANTHER" id="PTHR13271">
    <property type="entry name" value="UNCHARACTERIZED PUTATIVE METHYLTRANSFERASE"/>
    <property type="match status" value="1"/>
</dbReference>
<name>A0A5C3Q5Z2_9AGAR</name>
<dbReference type="OrthoDB" id="42889at2759"/>
<keyword evidence="3" id="KW-1185">Reference proteome</keyword>
<dbReference type="AlphaFoldDB" id="A0A5C3Q5Z2"/>
<dbReference type="EMBL" id="ML178846">
    <property type="protein sequence ID" value="TFK97544.1"/>
    <property type="molecule type" value="Genomic_DNA"/>
</dbReference>
<feature type="region of interest" description="Disordered" evidence="1">
    <location>
        <begin position="293"/>
        <end position="312"/>
    </location>
</feature>
<accession>A0A5C3Q5Z2</accession>
<proteinExistence type="predicted"/>
<dbReference type="GO" id="GO:0016279">
    <property type="term" value="F:protein-lysine N-methyltransferase activity"/>
    <property type="evidence" value="ECO:0007669"/>
    <property type="project" value="TreeGrafter"/>
</dbReference>
<dbReference type="Gene3D" id="3.90.1410.10">
    <property type="entry name" value="set domain protein methyltransferase, domain 1"/>
    <property type="match status" value="1"/>
</dbReference>
<dbReference type="InterPro" id="IPR046341">
    <property type="entry name" value="SET_dom_sf"/>
</dbReference>